<evidence type="ECO:0000256" key="2">
    <source>
        <dbReference type="ARBA" id="ARBA00022884"/>
    </source>
</evidence>
<organism evidence="7 8">
    <name type="scientific">Hyphodiscus hymeniophilus</name>
    <dbReference type="NCBI Taxonomy" id="353542"/>
    <lineage>
        <taxon>Eukaryota</taxon>
        <taxon>Fungi</taxon>
        <taxon>Dikarya</taxon>
        <taxon>Ascomycota</taxon>
        <taxon>Pezizomycotina</taxon>
        <taxon>Leotiomycetes</taxon>
        <taxon>Helotiales</taxon>
        <taxon>Hyphodiscaceae</taxon>
        <taxon>Hyphodiscus</taxon>
    </lineage>
</organism>
<feature type="region of interest" description="Disordered" evidence="5">
    <location>
        <begin position="1"/>
        <end position="180"/>
    </location>
</feature>
<dbReference type="Pfam" id="PF00076">
    <property type="entry name" value="RRM_1"/>
    <property type="match status" value="1"/>
</dbReference>
<keyword evidence="3" id="KW-0539">Nucleus</keyword>
<evidence type="ECO:0000313" key="8">
    <source>
        <dbReference type="Proteomes" id="UP000785200"/>
    </source>
</evidence>
<dbReference type="SMART" id="SM00360">
    <property type="entry name" value="RRM"/>
    <property type="match status" value="1"/>
</dbReference>
<dbReference type="GO" id="GO:0005730">
    <property type="term" value="C:nucleolus"/>
    <property type="evidence" value="ECO:0007669"/>
    <property type="project" value="UniProtKB-SubCell"/>
</dbReference>
<feature type="region of interest" description="Disordered" evidence="5">
    <location>
        <begin position="294"/>
        <end position="316"/>
    </location>
</feature>
<evidence type="ECO:0000259" key="6">
    <source>
        <dbReference type="PROSITE" id="PS50102"/>
    </source>
</evidence>
<gene>
    <name evidence="7" type="ORF">D0Z07_1026</name>
</gene>
<feature type="domain" description="RRM" evidence="6">
    <location>
        <begin position="187"/>
        <end position="265"/>
    </location>
</feature>
<feature type="compositionally biased region" description="Basic residues" evidence="5">
    <location>
        <begin position="431"/>
        <end position="443"/>
    </location>
</feature>
<protein>
    <submittedName>
        <fullName evidence="7">RNA-binding</fullName>
    </submittedName>
</protein>
<feature type="region of interest" description="Disordered" evidence="5">
    <location>
        <begin position="328"/>
        <end position="354"/>
    </location>
</feature>
<dbReference type="PROSITE" id="PS50102">
    <property type="entry name" value="RRM"/>
    <property type="match status" value="1"/>
</dbReference>
<dbReference type="InterPro" id="IPR000504">
    <property type="entry name" value="RRM_dom"/>
</dbReference>
<feature type="compositionally biased region" description="Basic and acidic residues" evidence="5">
    <location>
        <begin position="150"/>
        <end position="159"/>
    </location>
</feature>
<sequence>MAKEEESKKRKASVPQSGAEKIKKVPAEAAVAPEKKRKATEEAAPAAVKKSKTPKPTLEKASKPKPPTSSKDAKPPKNTNDDTSKRASSAAKKLKPTKKSKEQDVGDFPSDIEDANEGSEGEDEDSEIDDQTEALLKGFESDGDEEDAVKEDGLKEGEKVPTVPDLSNRSKKQLQRATDFKKDDSPGVIYVGRIPHGFYEHEMRDYFKQFGTITKLRLSRNRQTGSSKHVAWIQFESSAVAEIVAKTMDNYLLFNHILKVKLVPNEQVPASLWKGANKRFKKVPWNKMAGRELAQPKSEDAWDKQSARVQARRKEKADKLKELMDYEFDAPEPKSSKGLAQKAQPALSNQDDEITAIEAAPIEKELKKKGKKDKKQAAKAVQDVTAPDGSTAAPETEIATIESKKALKPKESKSDLVEVAEGEGTKEAKVKKPKKSKKVKTDA</sequence>
<dbReference type="Gene3D" id="3.30.70.330">
    <property type="match status" value="1"/>
</dbReference>
<comment type="caution">
    <text evidence="7">The sequence shown here is derived from an EMBL/GenBank/DDBJ whole genome shotgun (WGS) entry which is preliminary data.</text>
</comment>
<evidence type="ECO:0000256" key="5">
    <source>
        <dbReference type="SAM" id="MobiDB-lite"/>
    </source>
</evidence>
<reference evidence="7" key="1">
    <citation type="submission" date="2019-07" db="EMBL/GenBank/DDBJ databases">
        <title>Hyphodiscus hymeniophilus genome sequencing and assembly.</title>
        <authorList>
            <person name="Kramer G."/>
            <person name="Nodwell J."/>
        </authorList>
    </citation>
    <scope>NUCLEOTIDE SEQUENCE</scope>
    <source>
        <strain evidence="7">ATCC 34498</strain>
    </source>
</reference>
<evidence type="ECO:0000313" key="7">
    <source>
        <dbReference type="EMBL" id="KAG0652416.1"/>
    </source>
</evidence>
<dbReference type="EMBL" id="VNKQ01000003">
    <property type="protein sequence ID" value="KAG0652416.1"/>
    <property type="molecule type" value="Genomic_DNA"/>
</dbReference>
<dbReference type="InterPro" id="IPR012677">
    <property type="entry name" value="Nucleotide-bd_a/b_plait_sf"/>
</dbReference>
<dbReference type="PANTHER" id="PTHR46754">
    <property type="entry name" value="MKI67 FHA DOMAIN-INTERACTING NUCLEOLAR PHOSPHOPROTEIN"/>
    <property type="match status" value="1"/>
</dbReference>
<dbReference type="OrthoDB" id="21467at2759"/>
<name>A0A9P6VPU7_9HELO</name>
<dbReference type="GO" id="GO:0003723">
    <property type="term" value="F:RNA binding"/>
    <property type="evidence" value="ECO:0007669"/>
    <property type="project" value="UniProtKB-UniRule"/>
</dbReference>
<dbReference type="InterPro" id="IPR035979">
    <property type="entry name" value="RBD_domain_sf"/>
</dbReference>
<comment type="subcellular location">
    <subcellularLocation>
        <location evidence="1">Nucleus</location>
        <location evidence="1">Nucleolus</location>
    </subcellularLocation>
</comment>
<dbReference type="CDD" id="cd12307">
    <property type="entry name" value="RRM_NIFK_like"/>
    <property type="match status" value="1"/>
</dbReference>
<evidence type="ECO:0000256" key="4">
    <source>
        <dbReference type="PROSITE-ProRule" id="PRU00176"/>
    </source>
</evidence>
<dbReference type="Proteomes" id="UP000785200">
    <property type="component" value="Unassembled WGS sequence"/>
</dbReference>
<accession>A0A9P6VPU7</accession>
<feature type="compositionally biased region" description="Basic and acidic residues" evidence="5">
    <location>
        <begin position="71"/>
        <end position="85"/>
    </location>
</feature>
<feature type="compositionally biased region" description="Basic and acidic residues" evidence="5">
    <location>
        <begin position="297"/>
        <end position="306"/>
    </location>
</feature>
<keyword evidence="2 4" id="KW-0694">RNA-binding</keyword>
<dbReference type="SUPFAM" id="SSF54928">
    <property type="entry name" value="RNA-binding domain, RBD"/>
    <property type="match status" value="1"/>
</dbReference>
<proteinExistence type="predicted"/>
<keyword evidence="8" id="KW-1185">Reference proteome</keyword>
<evidence type="ECO:0000256" key="1">
    <source>
        <dbReference type="ARBA" id="ARBA00004604"/>
    </source>
</evidence>
<dbReference type="AlphaFoldDB" id="A0A9P6VPU7"/>
<feature type="compositionally biased region" description="Basic and acidic residues" evidence="5">
    <location>
        <begin position="402"/>
        <end position="416"/>
    </location>
</feature>
<feature type="region of interest" description="Disordered" evidence="5">
    <location>
        <begin position="367"/>
        <end position="443"/>
    </location>
</feature>
<feature type="compositionally biased region" description="Acidic residues" evidence="5">
    <location>
        <begin position="110"/>
        <end position="132"/>
    </location>
</feature>
<evidence type="ECO:0000256" key="3">
    <source>
        <dbReference type="ARBA" id="ARBA00023242"/>
    </source>
</evidence>